<dbReference type="InterPro" id="IPR044601">
    <property type="entry name" value="HMGB6/HMGB13"/>
</dbReference>
<feature type="domain" description="HMG box" evidence="4">
    <location>
        <begin position="154"/>
        <end position="222"/>
    </location>
</feature>
<dbReference type="Gene3D" id="1.10.30.10">
    <property type="entry name" value="High mobility group box domain"/>
    <property type="match status" value="3"/>
</dbReference>
<reference evidence="5 6" key="1">
    <citation type="journal article" date="2022" name="Cell">
        <title>Repeat-based holocentromeres influence genome architecture and karyotype evolution.</title>
        <authorList>
            <person name="Hofstatter P.G."/>
            <person name="Thangavel G."/>
            <person name="Lux T."/>
            <person name="Neumann P."/>
            <person name="Vondrak T."/>
            <person name="Novak P."/>
            <person name="Zhang M."/>
            <person name="Costa L."/>
            <person name="Castellani M."/>
            <person name="Scott A."/>
            <person name="Toegelov H."/>
            <person name="Fuchs J."/>
            <person name="Mata-Sucre Y."/>
            <person name="Dias Y."/>
            <person name="Vanzela A.L.L."/>
            <person name="Huettel B."/>
            <person name="Almeida C.C.S."/>
            <person name="Simkova H."/>
            <person name="Souza G."/>
            <person name="Pedrosa-Harand A."/>
            <person name="Macas J."/>
            <person name="Mayer K.F.X."/>
            <person name="Houben A."/>
            <person name="Marques A."/>
        </authorList>
    </citation>
    <scope>NUCLEOTIDE SEQUENCE [LARGE SCALE GENOMIC DNA]</scope>
    <source>
        <strain evidence="5">RhyTen1mFocal</strain>
    </source>
</reference>
<feature type="region of interest" description="Disordered" evidence="3">
    <location>
        <begin position="370"/>
        <end position="429"/>
    </location>
</feature>
<feature type="domain" description="HMG box" evidence="4">
    <location>
        <begin position="397"/>
        <end position="465"/>
    </location>
</feature>
<evidence type="ECO:0000256" key="3">
    <source>
        <dbReference type="SAM" id="MobiDB-lite"/>
    </source>
</evidence>
<keyword evidence="2" id="KW-0175">Coiled coil</keyword>
<evidence type="ECO:0000256" key="2">
    <source>
        <dbReference type="SAM" id="Coils"/>
    </source>
</evidence>
<feature type="DNA-binding region" description="HMG box" evidence="1">
    <location>
        <begin position="154"/>
        <end position="222"/>
    </location>
</feature>
<feature type="DNA-binding region" description="HMG box" evidence="1">
    <location>
        <begin position="397"/>
        <end position="465"/>
    </location>
</feature>
<protein>
    <recommendedName>
        <fullName evidence="4">HMG box domain-containing protein</fullName>
    </recommendedName>
</protein>
<dbReference type="EMBL" id="JAMRDG010000002">
    <property type="protein sequence ID" value="KAJ3686250.1"/>
    <property type="molecule type" value="Genomic_DNA"/>
</dbReference>
<dbReference type="AlphaFoldDB" id="A0AAD5WD69"/>
<name>A0AAD5WD69_9POAL</name>
<feature type="compositionally biased region" description="Basic and acidic residues" evidence="3">
    <location>
        <begin position="370"/>
        <end position="396"/>
    </location>
</feature>
<evidence type="ECO:0000313" key="5">
    <source>
        <dbReference type="EMBL" id="KAJ3686250.1"/>
    </source>
</evidence>
<dbReference type="PANTHER" id="PTHR46912">
    <property type="entry name" value="HIGH MOBILITY GROUP B PROTEIN 13"/>
    <property type="match status" value="1"/>
</dbReference>
<evidence type="ECO:0000259" key="4">
    <source>
        <dbReference type="PROSITE" id="PS50118"/>
    </source>
</evidence>
<feature type="domain" description="HMG box" evidence="4">
    <location>
        <begin position="271"/>
        <end position="337"/>
    </location>
</feature>
<proteinExistence type="predicted"/>
<dbReference type="PANTHER" id="PTHR46912:SF1">
    <property type="entry name" value="HIGH MOBILITY GROUP B PROTEIN 13"/>
    <property type="match status" value="1"/>
</dbReference>
<dbReference type="SUPFAM" id="SSF47095">
    <property type="entry name" value="HMG-box"/>
    <property type="match status" value="3"/>
</dbReference>
<evidence type="ECO:0000313" key="6">
    <source>
        <dbReference type="Proteomes" id="UP001210211"/>
    </source>
</evidence>
<dbReference type="SMART" id="SM00398">
    <property type="entry name" value="HMG"/>
    <property type="match status" value="3"/>
</dbReference>
<feature type="region of interest" description="Disordered" evidence="3">
    <location>
        <begin position="44"/>
        <end position="73"/>
    </location>
</feature>
<gene>
    <name evidence="5" type="ORF">LUZ61_015414</name>
</gene>
<keyword evidence="1" id="KW-0238">DNA-binding</keyword>
<feature type="coiled-coil region" evidence="2">
    <location>
        <begin position="233"/>
        <end position="260"/>
    </location>
</feature>
<organism evidence="5 6">
    <name type="scientific">Rhynchospora tenuis</name>
    <dbReference type="NCBI Taxonomy" id="198213"/>
    <lineage>
        <taxon>Eukaryota</taxon>
        <taxon>Viridiplantae</taxon>
        <taxon>Streptophyta</taxon>
        <taxon>Embryophyta</taxon>
        <taxon>Tracheophyta</taxon>
        <taxon>Spermatophyta</taxon>
        <taxon>Magnoliopsida</taxon>
        <taxon>Liliopsida</taxon>
        <taxon>Poales</taxon>
        <taxon>Cyperaceae</taxon>
        <taxon>Cyperoideae</taxon>
        <taxon>Rhynchosporeae</taxon>
        <taxon>Rhynchospora</taxon>
    </lineage>
</organism>
<accession>A0AAD5WD69</accession>
<dbReference type="PROSITE" id="PS50118">
    <property type="entry name" value="HMG_BOX_2"/>
    <property type="match status" value="3"/>
</dbReference>
<dbReference type="GO" id="GO:0003677">
    <property type="term" value="F:DNA binding"/>
    <property type="evidence" value="ECO:0007669"/>
    <property type="project" value="UniProtKB-UniRule"/>
</dbReference>
<comment type="caution">
    <text evidence="5">The sequence shown here is derived from an EMBL/GenBank/DDBJ whole genome shotgun (WGS) entry which is preliminary data.</text>
</comment>
<feature type="DNA-binding region" description="HMG box" evidence="1">
    <location>
        <begin position="271"/>
        <end position="337"/>
    </location>
</feature>
<feature type="compositionally biased region" description="Basic and acidic residues" evidence="3">
    <location>
        <begin position="409"/>
        <end position="420"/>
    </location>
</feature>
<evidence type="ECO:0000256" key="1">
    <source>
        <dbReference type="PROSITE-ProRule" id="PRU00267"/>
    </source>
</evidence>
<dbReference type="InterPro" id="IPR009071">
    <property type="entry name" value="HMG_box_dom"/>
</dbReference>
<dbReference type="InterPro" id="IPR036910">
    <property type="entry name" value="HMG_box_dom_sf"/>
</dbReference>
<keyword evidence="6" id="KW-1185">Reference proteome</keyword>
<dbReference type="Pfam" id="PF00505">
    <property type="entry name" value="HMG_box"/>
    <property type="match status" value="3"/>
</dbReference>
<sequence>MAAVSKRGRGRKALNAVTENDVNISAGNTEIAENSKDTIAAILSPSKAKNAKSKKKSEAPTENSSPAFSDELEKLQAQLQQLQIEKSKTEEMLKEKDEILKKKDEEQEKLQTELKKLQRVKEFKPTVNFPFVKSLVEKEQDGKDKKKKNNKSTLKKPCPAYALWLKDQWTEIKQDNPEVDFKEISNSLATKWKGLSAEEKKPYEDKYQEEKEAYLQVVGKEKREIEAMKLLEEDQMQKTAMELLEQYLKYKQEADDLGKKKSRKEKDPLKPKQPMSAFFIFSNERRAALLAEKKSVVEVAKITGEEWKVMSEKKKAPYEEIARKQKEDYKEQMEIYNQKKLEETAALEKEEDEQKKLLKQEALQLLKKKEKTENIIKKTKENRQKKKQKEESDPNKPKKPASSFILFSKETRKQLQEERPGTANSTINSLITVKWKELSEEEKQKWNAKAAEGMAEYKREMEEYNKSKPSTSN</sequence>
<dbReference type="Proteomes" id="UP001210211">
    <property type="component" value="Unassembled WGS sequence"/>
</dbReference>
<keyword evidence="1" id="KW-0539">Nucleus</keyword>
<dbReference type="GO" id="GO:0005634">
    <property type="term" value="C:nucleus"/>
    <property type="evidence" value="ECO:0007669"/>
    <property type="project" value="UniProtKB-UniRule"/>
</dbReference>